<dbReference type="VEuPathDB" id="FungiDB:F503_00314"/>
<dbReference type="GO" id="GO:0005886">
    <property type="term" value="C:plasma membrane"/>
    <property type="evidence" value="ECO:0007669"/>
    <property type="project" value="TreeGrafter"/>
</dbReference>
<feature type="transmembrane region" description="Helical" evidence="5">
    <location>
        <begin position="350"/>
        <end position="369"/>
    </location>
</feature>
<dbReference type="AlphaFoldDB" id="S3C467"/>
<evidence type="ECO:0000256" key="1">
    <source>
        <dbReference type="ARBA" id="ARBA00004141"/>
    </source>
</evidence>
<evidence type="ECO:0000256" key="5">
    <source>
        <dbReference type="SAM" id="Phobius"/>
    </source>
</evidence>
<dbReference type="InterPro" id="IPR020846">
    <property type="entry name" value="MFS_dom"/>
</dbReference>
<feature type="transmembrane region" description="Helical" evidence="5">
    <location>
        <begin position="306"/>
        <end position="329"/>
    </location>
</feature>
<dbReference type="Proteomes" id="UP000016923">
    <property type="component" value="Unassembled WGS sequence"/>
</dbReference>
<gene>
    <name evidence="7" type="ORF">F503_00314</name>
</gene>
<feature type="transmembrane region" description="Helical" evidence="5">
    <location>
        <begin position="132"/>
        <end position="154"/>
    </location>
</feature>
<feature type="transmembrane region" description="Helical" evidence="5">
    <location>
        <begin position="166"/>
        <end position="188"/>
    </location>
</feature>
<evidence type="ECO:0000256" key="2">
    <source>
        <dbReference type="ARBA" id="ARBA00022692"/>
    </source>
</evidence>
<evidence type="ECO:0000259" key="6">
    <source>
        <dbReference type="PROSITE" id="PS50850"/>
    </source>
</evidence>
<protein>
    <submittedName>
        <fullName evidence="7">Mfs transporter</fullName>
    </submittedName>
</protein>
<feature type="transmembrane region" description="Helical" evidence="5">
    <location>
        <begin position="443"/>
        <end position="465"/>
    </location>
</feature>
<keyword evidence="2 5" id="KW-0812">Transmembrane</keyword>
<evidence type="ECO:0000256" key="3">
    <source>
        <dbReference type="ARBA" id="ARBA00022989"/>
    </source>
</evidence>
<feature type="transmembrane region" description="Helical" evidence="5">
    <location>
        <begin position="266"/>
        <end position="286"/>
    </location>
</feature>
<evidence type="ECO:0000256" key="4">
    <source>
        <dbReference type="ARBA" id="ARBA00023136"/>
    </source>
</evidence>
<feature type="transmembrane region" description="Helical" evidence="5">
    <location>
        <begin position="375"/>
        <end position="397"/>
    </location>
</feature>
<dbReference type="Pfam" id="PF07690">
    <property type="entry name" value="MFS_1"/>
    <property type="match status" value="1"/>
</dbReference>
<dbReference type="Gene3D" id="1.20.1250.20">
    <property type="entry name" value="MFS general substrate transporter like domains"/>
    <property type="match status" value="1"/>
</dbReference>
<dbReference type="InterPro" id="IPR011701">
    <property type="entry name" value="MFS"/>
</dbReference>
<evidence type="ECO:0000313" key="7">
    <source>
        <dbReference type="EMBL" id="EPE07592.1"/>
    </source>
</evidence>
<dbReference type="OMA" id="WGSTIFA"/>
<comment type="subcellular location">
    <subcellularLocation>
        <location evidence="1">Membrane</location>
        <topology evidence="1">Multi-pass membrane protein</topology>
    </subcellularLocation>
</comment>
<dbReference type="PANTHER" id="PTHR23502:SF59">
    <property type="entry name" value="MULTIDRUG TRANSPORTER, PUTATIVE (AFU_ORTHOLOGUE AFUA_1G10370)-RELATED"/>
    <property type="match status" value="1"/>
</dbReference>
<dbReference type="PROSITE" id="PS50850">
    <property type="entry name" value="MFS"/>
    <property type="match status" value="1"/>
</dbReference>
<dbReference type="FunFam" id="1.20.1250.20:FF:000011">
    <property type="entry name" value="MFS multidrug transporter, putative"/>
    <property type="match status" value="1"/>
</dbReference>
<dbReference type="STRING" id="1262450.S3C467"/>
<name>S3C467_OPHP1</name>
<organism evidence="7 8">
    <name type="scientific">Ophiostoma piceae (strain UAMH 11346)</name>
    <name type="common">Sap stain fungus</name>
    <dbReference type="NCBI Taxonomy" id="1262450"/>
    <lineage>
        <taxon>Eukaryota</taxon>
        <taxon>Fungi</taxon>
        <taxon>Dikarya</taxon>
        <taxon>Ascomycota</taxon>
        <taxon>Pezizomycotina</taxon>
        <taxon>Sordariomycetes</taxon>
        <taxon>Sordariomycetidae</taxon>
        <taxon>Ophiostomatales</taxon>
        <taxon>Ophiostomataceae</taxon>
        <taxon>Ophiostoma</taxon>
    </lineage>
</organism>
<dbReference type="OrthoDB" id="9986881at2759"/>
<dbReference type="CDD" id="cd17323">
    <property type="entry name" value="MFS_Tpo1_MDR_like"/>
    <property type="match status" value="1"/>
</dbReference>
<dbReference type="GO" id="GO:0022857">
    <property type="term" value="F:transmembrane transporter activity"/>
    <property type="evidence" value="ECO:0007669"/>
    <property type="project" value="InterPro"/>
</dbReference>
<accession>S3C467</accession>
<reference evidence="7 8" key="1">
    <citation type="journal article" date="2013" name="BMC Genomics">
        <title>The genome and transcriptome of the pine saprophyte Ophiostoma piceae, and a comparison with the bark beetle-associated pine pathogen Grosmannia clavigera.</title>
        <authorList>
            <person name="Haridas S."/>
            <person name="Wang Y."/>
            <person name="Lim L."/>
            <person name="Massoumi Alamouti S."/>
            <person name="Jackman S."/>
            <person name="Docking R."/>
            <person name="Robertson G."/>
            <person name="Birol I."/>
            <person name="Bohlmann J."/>
            <person name="Breuil C."/>
        </authorList>
    </citation>
    <scope>NUCLEOTIDE SEQUENCE [LARGE SCALE GENOMIC DNA]</scope>
    <source>
        <strain evidence="7 8">UAMH 11346</strain>
    </source>
</reference>
<dbReference type="eggNOG" id="KOG0255">
    <property type="taxonomic scope" value="Eukaryota"/>
</dbReference>
<dbReference type="HOGENOM" id="CLU_008455_11_4_1"/>
<feature type="transmembrane region" description="Helical" evidence="5">
    <location>
        <begin position="108"/>
        <end position="126"/>
    </location>
</feature>
<feature type="transmembrane region" description="Helical" evidence="5">
    <location>
        <begin position="409"/>
        <end position="431"/>
    </location>
</feature>
<proteinExistence type="predicted"/>
<keyword evidence="3 5" id="KW-1133">Transmembrane helix</keyword>
<evidence type="ECO:0000313" key="8">
    <source>
        <dbReference type="Proteomes" id="UP000016923"/>
    </source>
</evidence>
<keyword evidence="8" id="KW-1185">Reference proteome</keyword>
<feature type="transmembrane region" description="Helical" evidence="5">
    <location>
        <begin position="76"/>
        <end position="96"/>
    </location>
</feature>
<dbReference type="SUPFAM" id="SSF103473">
    <property type="entry name" value="MFS general substrate transporter"/>
    <property type="match status" value="1"/>
</dbReference>
<sequence>MAVLKSLEDAIPSPTSCVVEFDGPDDRANPMNWPFHKKCYTSLLYSCTSFGSVWASTAYAPANADIAERFDVSPQVALLGTSLLLFGWAFGPLFWGPLSELYGRRLPVLVPSAISMLMALGTATASNIQTVLVTRFFAGFFGSAPITCMGGINVDLWHATQRGNAIVGYMFAVSAALATAPVVGGAVIYCGLNWRWTQYITVIIQGFILALDVILIDESYTPILLVRKARKLRKATGNQDLYAQWEKNPVSLRALAVKFGLRPLQILGTPICLFITIYLSFIYGVYYASLASFPILFRETRGWNTLIASLPFLAVLVGVIGGAVVTWFNQQHYNRELVANNNMPVPEARLPPMKVASLVLASGLFIMGWTSRQDVHWTGTVVGSAMMGYGFYTIFTSSTNYLVDSFQHWASSAVAANTFVRSMFAGILPLLVKPWFHHLGNGWAMTVLGAFAVLNVPIPFIFAIYGPRIRARGKYTSGVV</sequence>
<dbReference type="EMBL" id="KE148150">
    <property type="protein sequence ID" value="EPE07592.1"/>
    <property type="molecule type" value="Genomic_DNA"/>
</dbReference>
<dbReference type="PANTHER" id="PTHR23502">
    <property type="entry name" value="MAJOR FACILITATOR SUPERFAMILY"/>
    <property type="match status" value="1"/>
</dbReference>
<dbReference type="InterPro" id="IPR036259">
    <property type="entry name" value="MFS_trans_sf"/>
</dbReference>
<feature type="transmembrane region" description="Helical" evidence="5">
    <location>
        <begin position="200"/>
        <end position="226"/>
    </location>
</feature>
<feature type="domain" description="Major facilitator superfamily (MFS) profile" evidence="6">
    <location>
        <begin position="41"/>
        <end position="467"/>
    </location>
</feature>
<keyword evidence="4 5" id="KW-0472">Membrane</keyword>